<dbReference type="PANTHER" id="PTHR43664:SF1">
    <property type="entry name" value="BETA-METHYLMALYL-COA DEHYDRATASE"/>
    <property type="match status" value="1"/>
</dbReference>
<gene>
    <name evidence="3" type="ORF">SAMN05660642_03810</name>
</gene>
<dbReference type="SUPFAM" id="SSF54637">
    <property type="entry name" value="Thioesterase/thiol ester dehydrase-isomerase"/>
    <property type="match status" value="1"/>
</dbReference>
<sequence length="158" mass="17291">MSERWFEDYVPGTTAEHGPLRVAEDDVVDFGRRFDPQPFHVDAEAAAAGPFGGLIASGWHTCALMMRLLADEYLSPVSSLGSPGVDELRWVAPVRPGDELTLRTTVAEARPSRSKPDRGLVRTRVELMRQDGTVVLTMTAMNLVRVRPAQGPSCGSDR</sequence>
<dbReference type="Gene3D" id="3.10.129.10">
    <property type="entry name" value="Hotdog Thioesterase"/>
    <property type="match status" value="1"/>
</dbReference>
<evidence type="ECO:0000259" key="2">
    <source>
        <dbReference type="Pfam" id="PF01575"/>
    </source>
</evidence>
<dbReference type="InterPro" id="IPR002539">
    <property type="entry name" value="MaoC-like_dom"/>
</dbReference>
<accession>A0A1G9XYC0</accession>
<dbReference type="Pfam" id="PF01575">
    <property type="entry name" value="MaoC_dehydratas"/>
    <property type="match status" value="1"/>
</dbReference>
<dbReference type="Proteomes" id="UP000198680">
    <property type="component" value="Unassembled WGS sequence"/>
</dbReference>
<evidence type="ECO:0000313" key="4">
    <source>
        <dbReference type="Proteomes" id="UP000198680"/>
    </source>
</evidence>
<dbReference type="EMBL" id="FNHE01000011">
    <property type="protein sequence ID" value="SDN01769.1"/>
    <property type="molecule type" value="Genomic_DNA"/>
</dbReference>
<dbReference type="PANTHER" id="PTHR43664">
    <property type="entry name" value="MONOAMINE OXIDASE-RELATED"/>
    <property type="match status" value="1"/>
</dbReference>
<dbReference type="InterPro" id="IPR052342">
    <property type="entry name" value="MCH/BMMD"/>
</dbReference>
<dbReference type="RefSeq" id="WP_091222062.1">
    <property type="nucleotide sequence ID" value="NZ_FNHE01000011.1"/>
</dbReference>
<name>A0A1G9XYC0_9ACTN</name>
<dbReference type="CDD" id="cd03454">
    <property type="entry name" value="YdeM"/>
    <property type="match status" value="1"/>
</dbReference>
<proteinExistence type="inferred from homology"/>
<evidence type="ECO:0000256" key="1">
    <source>
        <dbReference type="ARBA" id="ARBA00005254"/>
    </source>
</evidence>
<dbReference type="AlphaFoldDB" id="A0A1G9XYC0"/>
<reference evidence="4" key="1">
    <citation type="submission" date="2016-10" db="EMBL/GenBank/DDBJ databases">
        <authorList>
            <person name="Varghese N."/>
            <person name="Submissions S."/>
        </authorList>
    </citation>
    <scope>NUCLEOTIDE SEQUENCE [LARGE SCALE GENOMIC DNA]</scope>
    <source>
        <strain evidence="4">DSM 45419</strain>
    </source>
</reference>
<protein>
    <submittedName>
        <fullName evidence="3">Acyl dehydratase</fullName>
    </submittedName>
</protein>
<keyword evidence="4" id="KW-1185">Reference proteome</keyword>
<dbReference type="STRING" id="1137991.SAMN05660642_03810"/>
<comment type="similarity">
    <text evidence="1">Belongs to the enoyl-CoA hydratase/isomerase family.</text>
</comment>
<feature type="domain" description="MaoC-like" evidence="2">
    <location>
        <begin position="11"/>
        <end position="115"/>
    </location>
</feature>
<dbReference type="InterPro" id="IPR029069">
    <property type="entry name" value="HotDog_dom_sf"/>
</dbReference>
<dbReference type="OrthoDB" id="9797938at2"/>
<organism evidence="3 4">
    <name type="scientific">Geodermatophilus siccatus</name>
    <dbReference type="NCBI Taxonomy" id="1137991"/>
    <lineage>
        <taxon>Bacteria</taxon>
        <taxon>Bacillati</taxon>
        <taxon>Actinomycetota</taxon>
        <taxon>Actinomycetes</taxon>
        <taxon>Geodermatophilales</taxon>
        <taxon>Geodermatophilaceae</taxon>
        <taxon>Geodermatophilus</taxon>
    </lineage>
</organism>
<evidence type="ECO:0000313" key="3">
    <source>
        <dbReference type="EMBL" id="SDN01769.1"/>
    </source>
</evidence>